<evidence type="ECO:0000313" key="9">
    <source>
        <dbReference type="Proteomes" id="UP000095751"/>
    </source>
</evidence>
<dbReference type="InterPro" id="IPR014183">
    <property type="entry name" value="ADH_3"/>
</dbReference>
<protein>
    <submittedName>
        <fullName evidence="8">Putative alcohol dehydrogenase</fullName>
    </submittedName>
</protein>
<name>A0A1E7FQA6_9STRA</name>
<keyword evidence="3" id="KW-0862">Zinc</keyword>
<keyword evidence="9" id="KW-1185">Reference proteome</keyword>
<feature type="non-terminal residue" evidence="8">
    <location>
        <position position="1"/>
    </location>
</feature>
<evidence type="ECO:0000313" key="8">
    <source>
        <dbReference type="EMBL" id="OEU20336.1"/>
    </source>
</evidence>
<dbReference type="CDD" id="cd08300">
    <property type="entry name" value="alcohol_DH_class_III"/>
    <property type="match status" value="1"/>
</dbReference>
<evidence type="ECO:0000256" key="3">
    <source>
        <dbReference type="ARBA" id="ARBA00022833"/>
    </source>
</evidence>
<feature type="region of interest" description="Disordered" evidence="5">
    <location>
        <begin position="300"/>
        <end position="326"/>
    </location>
</feature>
<dbReference type="KEGG" id="fcy:FRACYDRAFT_146601"/>
<dbReference type="SUPFAM" id="SSF53474">
    <property type="entry name" value="alpha/beta-Hydrolases"/>
    <property type="match status" value="1"/>
</dbReference>
<dbReference type="Pfam" id="PF00756">
    <property type="entry name" value="Esterase"/>
    <property type="match status" value="1"/>
</dbReference>
<dbReference type="AlphaFoldDB" id="A0A1E7FQA6"/>
<dbReference type="Gene3D" id="3.40.50.720">
    <property type="entry name" value="NAD(P)-binding Rossmann-like Domain"/>
    <property type="match status" value="1"/>
</dbReference>
<organism evidence="8 9">
    <name type="scientific">Fragilariopsis cylindrus CCMP1102</name>
    <dbReference type="NCBI Taxonomy" id="635003"/>
    <lineage>
        <taxon>Eukaryota</taxon>
        <taxon>Sar</taxon>
        <taxon>Stramenopiles</taxon>
        <taxon>Ochrophyta</taxon>
        <taxon>Bacillariophyta</taxon>
        <taxon>Bacillariophyceae</taxon>
        <taxon>Bacillariophycidae</taxon>
        <taxon>Bacillariales</taxon>
        <taxon>Bacillariaceae</taxon>
        <taxon>Fragilariopsis</taxon>
    </lineage>
</organism>
<accession>A0A1E7FQA6</accession>
<evidence type="ECO:0000256" key="2">
    <source>
        <dbReference type="ARBA" id="ARBA00022723"/>
    </source>
</evidence>
<keyword evidence="2" id="KW-0479">Metal-binding</keyword>
<dbReference type="PANTHER" id="PTHR43880:SF12">
    <property type="entry name" value="ALCOHOL DEHYDROGENASE CLASS-3"/>
    <property type="match status" value="1"/>
</dbReference>
<dbReference type="GO" id="GO:0051903">
    <property type="term" value="F:S-(hydroxymethyl)glutathione dehydrogenase [NAD(P)+] activity"/>
    <property type="evidence" value="ECO:0007669"/>
    <property type="project" value="InterPro"/>
</dbReference>
<dbReference type="Pfam" id="PF00107">
    <property type="entry name" value="ADH_zinc_N"/>
    <property type="match status" value="1"/>
</dbReference>
<comment type="cofactor">
    <cofactor evidence="1">
        <name>Zn(2+)</name>
        <dbReference type="ChEBI" id="CHEBI:29105"/>
    </cofactor>
</comment>
<reference evidence="8 9" key="1">
    <citation type="submission" date="2016-09" db="EMBL/GenBank/DDBJ databases">
        <title>Extensive genetic diversity and differential bi-allelic expression allows diatom success in the polar Southern Ocean.</title>
        <authorList>
            <consortium name="DOE Joint Genome Institute"/>
            <person name="Mock T."/>
            <person name="Otillar R.P."/>
            <person name="Strauss J."/>
            <person name="Dupont C."/>
            <person name="Frickenhaus S."/>
            <person name="Maumus F."/>
            <person name="Mcmullan M."/>
            <person name="Sanges R."/>
            <person name="Schmutz J."/>
            <person name="Toseland A."/>
            <person name="Valas R."/>
            <person name="Veluchamy A."/>
            <person name="Ward B.J."/>
            <person name="Allen A."/>
            <person name="Barry K."/>
            <person name="Falciatore A."/>
            <person name="Ferrante M."/>
            <person name="Fortunato A.E."/>
            <person name="Gloeckner G."/>
            <person name="Gruber A."/>
            <person name="Hipkin R."/>
            <person name="Janech M."/>
            <person name="Kroth P."/>
            <person name="Leese F."/>
            <person name="Lindquist E."/>
            <person name="Lyon B.R."/>
            <person name="Martin J."/>
            <person name="Mayer C."/>
            <person name="Parker M."/>
            <person name="Quesneville H."/>
            <person name="Raymond J."/>
            <person name="Uhlig C."/>
            <person name="Valentin K.U."/>
            <person name="Worden A.Z."/>
            <person name="Armbrust E.V."/>
            <person name="Bowler C."/>
            <person name="Green B."/>
            <person name="Moulton V."/>
            <person name="Van Oosterhout C."/>
            <person name="Grigoriev I."/>
        </authorList>
    </citation>
    <scope>NUCLEOTIDE SEQUENCE [LARGE SCALE GENOMIC DNA]</scope>
    <source>
        <strain evidence="8 9">CCMP1102</strain>
    </source>
</reference>
<dbReference type="InterPro" id="IPR013149">
    <property type="entry name" value="ADH-like_C"/>
</dbReference>
<evidence type="ECO:0000259" key="7">
    <source>
        <dbReference type="Pfam" id="PF08240"/>
    </source>
</evidence>
<dbReference type="GO" id="GO:0008270">
    <property type="term" value="F:zinc ion binding"/>
    <property type="evidence" value="ECO:0007669"/>
    <property type="project" value="InterPro"/>
</dbReference>
<proteinExistence type="predicted"/>
<dbReference type="Pfam" id="PF08240">
    <property type="entry name" value="ADH_N"/>
    <property type="match status" value="1"/>
</dbReference>
<evidence type="ECO:0000256" key="4">
    <source>
        <dbReference type="ARBA" id="ARBA00023027"/>
    </source>
</evidence>
<evidence type="ECO:0000256" key="5">
    <source>
        <dbReference type="SAM" id="MobiDB-lite"/>
    </source>
</evidence>
<evidence type="ECO:0000256" key="1">
    <source>
        <dbReference type="ARBA" id="ARBA00001947"/>
    </source>
</evidence>
<feature type="domain" description="Alcohol dehydrogenase-like N-terminal" evidence="7">
    <location>
        <begin position="356"/>
        <end position="455"/>
    </location>
</feature>
<dbReference type="Gene3D" id="3.90.180.10">
    <property type="entry name" value="Medium-chain alcohol dehydrogenases, catalytic domain"/>
    <property type="match status" value="1"/>
</dbReference>
<dbReference type="PANTHER" id="PTHR43880">
    <property type="entry name" value="ALCOHOL DEHYDROGENASE"/>
    <property type="match status" value="1"/>
</dbReference>
<dbReference type="OrthoDB" id="417550at2759"/>
<dbReference type="EMBL" id="KV784355">
    <property type="protein sequence ID" value="OEU20336.1"/>
    <property type="molecule type" value="Genomic_DNA"/>
</dbReference>
<evidence type="ECO:0000259" key="6">
    <source>
        <dbReference type="Pfam" id="PF00107"/>
    </source>
</evidence>
<dbReference type="FunFam" id="3.40.50.720:FF:000003">
    <property type="entry name" value="S-(hydroxymethyl)glutathione dehydrogenase"/>
    <property type="match status" value="1"/>
</dbReference>
<dbReference type="InterPro" id="IPR011032">
    <property type="entry name" value="GroES-like_sf"/>
</dbReference>
<dbReference type="InterPro" id="IPR029058">
    <property type="entry name" value="AB_hydrolase_fold"/>
</dbReference>
<gene>
    <name evidence="8" type="primary">ADH1</name>
    <name evidence="8" type="ORF">FRACYDRAFT_146601</name>
</gene>
<dbReference type="SUPFAM" id="SSF50129">
    <property type="entry name" value="GroES-like"/>
    <property type="match status" value="1"/>
</dbReference>
<dbReference type="InterPro" id="IPR036291">
    <property type="entry name" value="NAD(P)-bd_dom_sf"/>
</dbReference>
<dbReference type="InParanoid" id="A0A1E7FQA6"/>
<dbReference type="InterPro" id="IPR000801">
    <property type="entry name" value="Esterase-like"/>
</dbReference>
<feature type="domain" description="Alcohol dehydrogenase-like C-terminal" evidence="6">
    <location>
        <begin position="537"/>
        <end position="670"/>
    </location>
</feature>
<dbReference type="InterPro" id="IPR013154">
    <property type="entry name" value="ADH-like_N"/>
</dbReference>
<sequence>GYYYRFQHLSTSTKTNMIFGLFLPSSYNENDENESNDEIENASSKNKNNKKIPILFWLSGLTCDDTNFAMKAGSSIAFQQASKQNIAILMPDTSPRGAGFYIDATQEPYKTNYQMRSYITKELPALLLQEFHGLATKTTTTLLKSLSGHSMGGHGALSIGGQVVQVQEWTSLSAFSPIVNPIKVPWGIKAFTTYLGNDNVEEWKQYDATNIVLDRTAGTSSMKVPIYDEILIDQGTEDEFLDTQLLPQNLVDAASSSANNNNINIKLNMRNGYDHSYYFISAFIKNHIRFHSKRLYNAMTDQQQQKDSHDNDNDDELTTSSSSSTIGKPIKCKAMVARGPKQPLTEEIVIVDPPKAGEVRVKVIANALCHTDIYTLDGYDPEGLFPCILGHEAGCIVESIGDGVTSVAIGDHVIPCYTPQCNEIDCIFCMSSKTNLCPKIRSTQGKGVMPDGTSRFTDTINGTGTGSKGNSIYHFMGCSTMSEYTVLAEISCAKINKDIPLEKACLFGCGVSTGLGAVWNTCNVERDSSVSVHGVGAVGLAVIQASKIAGATKIIAIDINPEKFKLAKELGATHCINPNDCKDGDIRPVIVGELTDWGVDYSFDCTGNTEVMRTALEVAHRGWGESCVIGVAAAGHEISTRPFQLVTGRVWKGTAFGGFKSRRDVPKLVQANLDGNLPIDHYITHRFDGVGMTNAAISALHTDSCCLRAVVRY</sequence>
<dbReference type="Gene3D" id="3.40.50.1820">
    <property type="entry name" value="alpha/beta hydrolase"/>
    <property type="match status" value="1"/>
</dbReference>
<feature type="non-terminal residue" evidence="8">
    <location>
        <position position="713"/>
    </location>
</feature>
<dbReference type="SUPFAM" id="SSF51735">
    <property type="entry name" value="NAD(P)-binding Rossmann-fold domains"/>
    <property type="match status" value="1"/>
</dbReference>
<dbReference type="GO" id="GO:0046294">
    <property type="term" value="P:formaldehyde catabolic process"/>
    <property type="evidence" value="ECO:0007669"/>
    <property type="project" value="InterPro"/>
</dbReference>
<dbReference type="GO" id="GO:0005829">
    <property type="term" value="C:cytosol"/>
    <property type="evidence" value="ECO:0007669"/>
    <property type="project" value="TreeGrafter"/>
</dbReference>
<dbReference type="Proteomes" id="UP000095751">
    <property type="component" value="Unassembled WGS sequence"/>
</dbReference>
<keyword evidence="4" id="KW-0520">NAD</keyword>